<protein>
    <submittedName>
        <fullName evidence="3">Reverse transcriptase domain-containing protein</fullName>
    </submittedName>
</protein>
<dbReference type="OrthoDB" id="2194416at2759"/>
<reference evidence="1 2" key="2">
    <citation type="submission" date="2018-10" db="EMBL/GenBank/DDBJ databases">
        <authorList>
            <consortium name="Pathogen Informatics"/>
        </authorList>
    </citation>
    <scope>NUCLEOTIDE SEQUENCE [LARGE SCALE GENOMIC DNA]</scope>
</reference>
<sequence length="89" mass="10318">MAYTLVSVIPISDSINAARINSRERRLNLKYASHQFYVDDLKLYAKNGNELRKLIDILAFILPTLSLKLNERKSTIKHYRADDEVEEHG</sequence>
<evidence type="ECO:0000313" key="2">
    <source>
        <dbReference type="Proteomes" id="UP000274131"/>
    </source>
</evidence>
<evidence type="ECO:0000313" key="1">
    <source>
        <dbReference type="EMBL" id="VDD87247.1"/>
    </source>
</evidence>
<dbReference type="Proteomes" id="UP000274131">
    <property type="component" value="Unassembled WGS sequence"/>
</dbReference>
<gene>
    <name evidence="1" type="ORF">EVEC_LOCUS2390</name>
</gene>
<proteinExistence type="predicted"/>
<dbReference type="EMBL" id="UXUI01007371">
    <property type="protein sequence ID" value="VDD87247.1"/>
    <property type="molecule type" value="Genomic_DNA"/>
</dbReference>
<dbReference type="AlphaFoldDB" id="A0A0N4UYM1"/>
<dbReference type="WBParaSite" id="EVEC_0000268201-mRNA-1">
    <property type="protein sequence ID" value="EVEC_0000268201-mRNA-1"/>
    <property type="gene ID" value="EVEC_0000268201"/>
</dbReference>
<evidence type="ECO:0000313" key="3">
    <source>
        <dbReference type="WBParaSite" id="EVEC_0000268201-mRNA-1"/>
    </source>
</evidence>
<name>A0A0N4UYM1_ENTVE</name>
<accession>A0A0N4UYM1</accession>
<reference evidence="3" key="1">
    <citation type="submission" date="2017-02" db="UniProtKB">
        <authorList>
            <consortium name="WormBaseParasite"/>
        </authorList>
    </citation>
    <scope>IDENTIFICATION</scope>
</reference>
<organism evidence="3">
    <name type="scientific">Enterobius vermicularis</name>
    <name type="common">Human pinworm</name>
    <dbReference type="NCBI Taxonomy" id="51028"/>
    <lineage>
        <taxon>Eukaryota</taxon>
        <taxon>Metazoa</taxon>
        <taxon>Ecdysozoa</taxon>
        <taxon>Nematoda</taxon>
        <taxon>Chromadorea</taxon>
        <taxon>Rhabditida</taxon>
        <taxon>Spirurina</taxon>
        <taxon>Oxyuridomorpha</taxon>
        <taxon>Oxyuroidea</taxon>
        <taxon>Oxyuridae</taxon>
        <taxon>Enterobius</taxon>
    </lineage>
</organism>
<keyword evidence="2" id="KW-1185">Reference proteome</keyword>